<name>A0ACB8G5Z0_9SAUR</name>
<dbReference type="EMBL" id="CM037615">
    <property type="protein sequence ID" value="KAH8014915.1"/>
    <property type="molecule type" value="Genomic_DNA"/>
</dbReference>
<evidence type="ECO:0000313" key="1">
    <source>
        <dbReference type="EMBL" id="KAH8014915.1"/>
    </source>
</evidence>
<comment type="caution">
    <text evidence="1">The sequence shown here is derived from an EMBL/GenBank/DDBJ whole genome shotgun (WGS) entry which is preliminary data.</text>
</comment>
<accession>A0ACB8G5Z0</accession>
<reference evidence="1" key="1">
    <citation type="submission" date="2021-08" db="EMBL/GenBank/DDBJ databases">
        <title>The first chromosome-level gecko genome reveals the dynamic sex chromosomes of Neotropical dwarf geckos (Sphaerodactylidae: Sphaerodactylus).</title>
        <authorList>
            <person name="Pinto B.J."/>
            <person name="Keating S.E."/>
            <person name="Gamble T."/>
        </authorList>
    </citation>
    <scope>NUCLEOTIDE SEQUENCE</scope>
    <source>
        <strain evidence="1">TG3544</strain>
    </source>
</reference>
<protein>
    <submittedName>
        <fullName evidence="1">Uncharacterized protein</fullName>
    </submittedName>
</protein>
<sequence>MVIVWHSAFQEMDWDQLDVNPRVIAAVKKANLRSIKDVLNLSGADLQRLTKLSCIDVQYLLRAVSGALRKYSGLTALQLFQDESPTSQRQKLSLGCRVLDGLLRGGIPLTGITEIAGESSAGKTQIGLQLCLSVQYPYEYGGLECGFRYESLSSSLATSAQQSEQIWGCGEEKNLLRKLSAGVPQNHGGGSLFETDCSKESFTLWQETFHECIAKKINALLARGMVRLIVVDSIAALFRCEFAAKDSVLKAKYLQTFGAKLLRLSSAFRTPVVCINQVTDTMGEGASGDPSSPCSAGKNVVPALGITWSNQLLMRLMSACCYTVNPEGVKGIQMEIPTG</sequence>
<organism evidence="1 2">
    <name type="scientific">Sphaerodactylus townsendi</name>
    <dbReference type="NCBI Taxonomy" id="933632"/>
    <lineage>
        <taxon>Eukaryota</taxon>
        <taxon>Metazoa</taxon>
        <taxon>Chordata</taxon>
        <taxon>Craniata</taxon>
        <taxon>Vertebrata</taxon>
        <taxon>Euteleostomi</taxon>
        <taxon>Lepidosauria</taxon>
        <taxon>Squamata</taxon>
        <taxon>Bifurcata</taxon>
        <taxon>Gekkota</taxon>
        <taxon>Sphaerodactylidae</taxon>
        <taxon>Sphaerodactylus</taxon>
    </lineage>
</organism>
<proteinExistence type="predicted"/>
<evidence type="ECO:0000313" key="2">
    <source>
        <dbReference type="Proteomes" id="UP000827872"/>
    </source>
</evidence>
<dbReference type="Proteomes" id="UP000827872">
    <property type="component" value="Linkage Group LG02"/>
</dbReference>
<gene>
    <name evidence="1" type="ORF">K3G42_032498</name>
</gene>
<keyword evidence="2" id="KW-1185">Reference proteome</keyword>